<evidence type="ECO:0000256" key="1">
    <source>
        <dbReference type="ARBA" id="ARBA00022441"/>
    </source>
</evidence>
<dbReference type="Gene3D" id="2.120.10.80">
    <property type="entry name" value="Kelch-type beta propeller"/>
    <property type="match status" value="1"/>
</dbReference>
<protein>
    <submittedName>
        <fullName evidence="2">Uncharacterized protein</fullName>
    </submittedName>
</protein>
<reference evidence="2 3" key="1">
    <citation type="submission" date="2024-02" db="EMBL/GenBank/DDBJ databases">
        <authorList>
            <person name="Daric V."/>
            <person name="Darras S."/>
        </authorList>
    </citation>
    <scope>NUCLEOTIDE SEQUENCE [LARGE SCALE GENOMIC DNA]</scope>
</reference>
<dbReference type="Proteomes" id="UP001642483">
    <property type="component" value="Unassembled WGS sequence"/>
</dbReference>
<comment type="caution">
    <text evidence="2">The sequence shown here is derived from an EMBL/GenBank/DDBJ whole genome shotgun (WGS) entry which is preliminary data.</text>
</comment>
<proteinExistence type="predicted"/>
<keyword evidence="3" id="KW-1185">Reference proteome</keyword>
<organism evidence="2 3">
    <name type="scientific">Clavelina lepadiformis</name>
    <name type="common">Light-bulb sea squirt</name>
    <name type="synonym">Ascidia lepadiformis</name>
    <dbReference type="NCBI Taxonomy" id="159417"/>
    <lineage>
        <taxon>Eukaryota</taxon>
        <taxon>Metazoa</taxon>
        <taxon>Chordata</taxon>
        <taxon>Tunicata</taxon>
        <taxon>Ascidiacea</taxon>
        <taxon>Aplousobranchia</taxon>
        <taxon>Clavelinidae</taxon>
        <taxon>Clavelina</taxon>
    </lineage>
</organism>
<dbReference type="SMART" id="SM00612">
    <property type="entry name" value="Kelch"/>
    <property type="match status" value="1"/>
</dbReference>
<gene>
    <name evidence="2" type="ORF">CVLEPA_LOCUS15633</name>
</gene>
<sequence length="73" mass="8172">MMDLPKNKFAPCCTVLHGNVVYAMGGRTEVDKDDSATNQVCRLDLKKDNLQWEQIASMNVRRRVMGAAVFNGL</sequence>
<dbReference type="EMBL" id="CAWYQH010000098">
    <property type="protein sequence ID" value="CAK8684654.1"/>
    <property type="molecule type" value="Genomic_DNA"/>
</dbReference>
<evidence type="ECO:0000313" key="2">
    <source>
        <dbReference type="EMBL" id="CAK8684654.1"/>
    </source>
</evidence>
<keyword evidence="1" id="KW-0880">Kelch repeat</keyword>
<dbReference type="InterPro" id="IPR006652">
    <property type="entry name" value="Kelch_1"/>
</dbReference>
<dbReference type="Pfam" id="PF01344">
    <property type="entry name" value="Kelch_1"/>
    <property type="match status" value="1"/>
</dbReference>
<dbReference type="InterPro" id="IPR015915">
    <property type="entry name" value="Kelch-typ_b-propeller"/>
</dbReference>
<name>A0ABP0FYI1_CLALP</name>
<evidence type="ECO:0000313" key="3">
    <source>
        <dbReference type="Proteomes" id="UP001642483"/>
    </source>
</evidence>
<accession>A0ABP0FYI1</accession>
<dbReference type="SUPFAM" id="SSF117281">
    <property type="entry name" value="Kelch motif"/>
    <property type="match status" value="1"/>
</dbReference>